<feature type="transmembrane region" description="Helical" evidence="7">
    <location>
        <begin position="38"/>
        <end position="66"/>
    </location>
</feature>
<feature type="domain" description="VTT" evidence="8">
    <location>
        <begin position="41"/>
        <end position="160"/>
    </location>
</feature>
<feature type="transmembrane region" description="Helical" evidence="7">
    <location>
        <begin position="6"/>
        <end position="26"/>
    </location>
</feature>
<keyword evidence="3 7" id="KW-1003">Cell membrane</keyword>
<name>A0A7R7DKE4_9ACTN</name>
<dbReference type="PANTHER" id="PTHR30353">
    <property type="entry name" value="INNER MEMBRANE PROTEIN DEDA-RELATED"/>
    <property type="match status" value="1"/>
</dbReference>
<dbReference type="RefSeq" id="WP_203960265.1">
    <property type="nucleotide sequence ID" value="NZ_AP023355.1"/>
</dbReference>
<sequence>MHGVEAWLGTIPPIAVYLLLLAVIGIESMGIPLPGEVALVSASLLAATGAVSPWGVGIAAAAGAIVGDSIGYWIGRRGGQAVFDRLGLRFPKHLGPDKIDRARRAFHRHGVWAVFFGRFVALLRILAGPIAGSLRMPYWKFLLANAGGGVFWAGGTTAVIYFLGRAAERWLKDFSWALLGVVVLGGVLTALVVRHRARRITADDTPDSERAERLAPAKRR</sequence>
<keyword evidence="4 7" id="KW-0812">Transmembrane</keyword>
<evidence type="ECO:0000256" key="2">
    <source>
        <dbReference type="ARBA" id="ARBA00010792"/>
    </source>
</evidence>
<comment type="subcellular location">
    <subcellularLocation>
        <location evidence="1 7">Cell membrane</location>
        <topology evidence="1 7">Multi-pass membrane protein</topology>
    </subcellularLocation>
</comment>
<evidence type="ECO:0000256" key="6">
    <source>
        <dbReference type="ARBA" id="ARBA00023136"/>
    </source>
</evidence>
<evidence type="ECO:0000259" key="8">
    <source>
        <dbReference type="Pfam" id="PF09335"/>
    </source>
</evidence>
<evidence type="ECO:0000256" key="5">
    <source>
        <dbReference type="ARBA" id="ARBA00022989"/>
    </source>
</evidence>
<accession>A0A7R7DKE4</accession>
<dbReference type="Proteomes" id="UP000611640">
    <property type="component" value="Chromosome"/>
</dbReference>
<reference evidence="9 10" key="1">
    <citation type="submission" date="2020-08" db="EMBL/GenBank/DDBJ databases">
        <title>Whole genome shotgun sequence of Actinocatenispora thailandica NBRC 105041.</title>
        <authorList>
            <person name="Komaki H."/>
            <person name="Tamura T."/>
        </authorList>
    </citation>
    <scope>NUCLEOTIDE SEQUENCE [LARGE SCALE GENOMIC DNA]</scope>
    <source>
        <strain evidence="9 10">NBRC 105041</strain>
    </source>
</reference>
<dbReference type="AlphaFoldDB" id="A0A7R7DKE4"/>
<evidence type="ECO:0000256" key="1">
    <source>
        <dbReference type="ARBA" id="ARBA00004651"/>
    </source>
</evidence>
<keyword evidence="6 7" id="KW-0472">Membrane</keyword>
<evidence type="ECO:0000313" key="9">
    <source>
        <dbReference type="EMBL" id="BCJ33359.1"/>
    </source>
</evidence>
<dbReference type="EMBL" id="AP023355">
    <property type="protein sequence ID" value="BCJ33359.1"/>
    <property type="molecule type" value="Genomic_DNA"/>
</dbReference>
<keyword evidence="10" id="KW-1185">Reference proteome</keyword>
<evidence type="ECO:0000313" key="10">
    <source>
        <dbReference type="Proteomes" id="UP000611640"/>
    </source>
</evidence>
<dbReference type="Pfam" id="PF09335">
    <property type="entry name" value="VTT_dom"/>
    <property type="match status" value="1"/>
</dbReference>
<dbReference type="InterPro" id="IPR032818">
    <property type="entry name" value="DedA-like"/>
</dbReference>
<dbReference type="KEGG" id="atl:Athai_08620"/>
<evidence type="ECO:0000256" key="4">
    <source>
        <dbReference type="ARBA" id="ARBA00022692"/>
    </source>
</evidence>
<feature type="transmembrane region" description="Helical" evidence="7">
    <location>
        <begin position="139"/>
        <end position="162"/>
    </location>
</feature>
<keyword evidence="5 7" id="KW-1133">Transmembrane helix</keyword>
<gene>
    <name evidence="9" type="ORF">Athai_08620</name>
</gene>
<evidence type="ECO:0000256" key="3">
    <source>
        <dbReference type="ARBA" id="ARBA00022475"/>
    </source>
</evidence>
<feature type="transmembrane region" description="Helical" evidence="7">
    <location>
        <begin position="174"/>
        <end position="193"/>
    </location>
</feature>
<proteinExistence type="inferred from homology"/>
<dbReference type="InterPro" id="IPR032816">
    <property type="entry name" value="VTT_dom"/>
</dbReference>
<organism evidence="9 10">
    <name type="scientific">Actinocatenispora thailandica</name>
    <dbReference type="NCBI Taxonomy" id="227318"/>
    <lineage>
        <taxon>Bacteria</taxon>
        <taxon>Bacillati</taxon>
        <taxon>Actinomycetota</taxon>
        <taxon>Actinomycetes</taxon>
        <taxon>Micromonosporales</taxon>
        <taxon>Micromonosporaceae</taxon>
        <taxon>Actinocatenispora</taxon>
    </lineage>
</organism>
<dbReference type="GO" id="GO:0005886">
    <property type="term" value="C:plasma membrane"/>
    <property type="evidence" value="ECO:0007669"/>
    <property type="project" value="UniProtKB-SubCell"/>
</dbReference>
<protein>
    <submittedName>
        <fullName evidence="9">Putative membrane protein</fullName>
    </submittedName>
</protein>
<dbReference type="PANTHER" id="PTHR30353:SF15">
    <property type="entry name" value="INNER MEMBRANE PROTEIN YABI"/>
    <property type="match status" value="1"/>
</dbReference>
<feature type="transmembrane region" description="Helical" evidence="7">
    <location>
        <begin position="110"/>
        <end position="127"/>
    </location>
</feature>
<comment type="similarity">
    <text evidence="2 7">Belongs to the DedA family.</text>
</comment>
<evidence type="ECO:0000256" key="7">
    <source>
        <dbReference type="RuleBase" id="RU367016"/>
    </source>
</evidence>